<feature type="binding site" evidence="4">
    <location>
        <begin position="133"/>
        <end position="141"/>
    </location>
    <ligand>
        <name>ATP</name>
        <dbReference type="ChEBI" id="CHEBI:30616"/>
    </ligand>
</feature>
<dbReference type="Gene3D" id="3.40.50.10420">
    <property type="entry name" value="NagB/RpiA/CoA transferase-like"/>
    <property type="match status" value="1"/>
</dbReference>
<keyword evidence="2 4" id="KW-0547">Nucleotide-binding</keyword>
<evidence type="ECO:0000256" key="5">
    <source>
        <dbReference type="RuleBase" id="RU361279"/>
    </source>
</evidence>
<evidence type="ECO:0000256" key="1">
    <source>
        <dbReference type="ARBA" id="ARBA00010638"/>
    </source>
</evidence>
<dbReference type="PANTHER" id="PTHR23407:SF1">
    <property type="entry name" value="5-FORMYLTETRAHYDROFOLATE CYCLO-LIGASE"/>
    <property type="match status" value="1"/>
</dbReference>
<keyword evidence="7" id="KW-1185">Reference proteome</keyword>
<dbReference type="GO" id="GO:0046872">
    <property type="term" value="F:metal ion binding"/>
    <property type="evidence" value="ECO:0007669"/>
    <property type="project" value="UniProtKB-KW"/>
</dbReference>
<dbReference type="Pfam" id="PF01812">
    <property type="entry name" value="5-FTHF_cyc-lig"/>
    <property type="match status" value="1"/>
</dbReference>
<comment type="catalytic activity">
    <reaction evidence="5">
        <text>(6S)-5-formyl-5,6,7,8-tetrahydrofolate + ATP = (6R)-5,10-methenyltetrahydrofolate + ADP + phosphate</text>
        <dbReference type="Rhea" id="RHEA:10488"/>
        <dbReference type="ChEBI" id="CHEBI:30616"/>
        <dbReference type="ChEBI" id="CHEBI:43474"/>
        <dbReference type="ChEBI" id="CHEBI:57455"/>
        <dbReference type="ChEBI" id="CHEBI:57457"/>
        <dbReference type="ChEBI" id="CHEBI:456216"/>
        <dbReference type="EC" id="6.3.3.2"/>
    </reaction>
</comment>
<dbReference type="GO" id="GO:0035999">
    <property type="term" value="P:tetrahydrofolate interconversion"/>
    <property type="evidence" value="ECO:0007669"/>
    <property type="project" value="TreeGrafter"/>
</dbReference>
<keyword evidence="5" id="KW-0479">Metal-binding</keyword>
<name>A0A2S8AFM9_9FLAO</name>
<feature type="binding site" evidence="4">
    <location>
        <position position="51"/>
    </location>
    <ligand>
        <name>substrate</name>
    </ligand>
</feature>
<dbReference type="InterPro" id="IPR024185">
    <property type="entry name" value="FTHF_cligase-like_sf"/>
</dbReference>
<protein>
    <recommendedName>
        <fullName evidence="5">5-formyltetrahydrofolate cyclo-ligase</fullName>
        <ecNumber evidence="5">6.3.3.2</ecNumber>
    </recommendedName>
</protein>
<dbReference type="InterPro" id="IPR002698">
    <property type="entry name" value="FTHF_cligase"/>
</dbReference>
<organism evidence="6 7">
    <name type="scientific">Apibacter adventoris</name>
    <dbReference type="NCBI Taxonomy" id="1679466"/>
    <lineage>
        <taxon>Bacteria</taxon>
        <taxon>Pseudomonadati</taxon>
        <taxon>Bacteroidota</taxon>
        <taxon>Flavobacteriia</taxon>
        <taxon>Flavobacteriales</taxon>
        <taxon>Weeksellaceae</taxon>
        <taxon>Apibacter</taxon>
    </lineage>
</organism>
<feature type="binding site" evidence="4">
    <location>
        <begin position="6"/>
        <end position="10"/>
    </location>
    <ligand>
        <name>ATP</name>
        <dbReference type="ChEBI" id="CHEBI:30616"/>
    </ligand>
</feature>
<dbReference type="EMBL" id="PSZM01000002">
    <property type="protein sequence ID" value="PQL95017.1"/>
    <property type="molecule type" value="Genomic_DNA"/>
</dbReference>
<comment type="similarity">
    <text evidence="1 5">Belongs to the 5-formyltetrahydrofolate cyclo-ligase family.</text>
</comment>
<gene>
    <name evidence="6" type="ORF">C4S77_02040</name>
</gene>
<reference evidence="6 7" key="1">
    <citation type="submission" date="2018-02" db="EMBL/GenBank/DDBJ databases">
        <title>Genome sequences of Apibacter spp., gut symbionts of Asian honey bees.</title>
        <authorList>
            <person name="Kwong W.K."/>
            <person name="Steele M.I."/>
            <person name="Moran N.A."/>
        </authorList>
    </citation>
    <scope>NUCLEOTIDE SEQUENCE [LARGE SCALE GENOMIC DNA]</scope>
    <source>
        <strain evidence="7">wkB301</strain>
    </source>
</reference>
<dbReference type="NCBIfam" id="TIGR02727">
    <property type="entry name" value="MTHFS_bact"/>
    <property type="match status" value="1"/>
</dbReference>
<dbReference type="PANTHER" id="PTHR23407">
    <property type="entry name" value="ATPASE INHIBITOR/5-FORMYLTETRAHYDROFOLATE CYCLO-LIGASE"/>
    <property type="match status" value="1"/>
</dbReference>
<comment type="cofactor">
    <cofactor evidence="5">
        <name>Mg(2+)</name>
        <dbReference type="ChEBI" id="CHEBI:18420"/>
    </cofactor>
</comment>
<dbReference type="OrthoDB" id="9801938at2"/>
<dbReference type="AlphaFoldDB" id="A0A2S8AFM9"/>
<evidence type="ECO:0000313" key="6">
    <source>
        <dbReference type="EMBL" id="PQL95017.1"/>
    </source>
</evidence>
<dbReference type="Proteomes" id="UP000238042">
    <property type="component" value="Unassembled WGS sequence"/>
</dbReference>
<sequence length="192" mass="22604">MLFMNKKEARSHFLTERNLLSEKEIENYSLKILDQFILSGFSHFNSFHIFLSMRNKKEVQTSFLINYLHKNKKQLFCPKIKDHSLSHYILTPDTNMEINKWGIPEPRGKEPVIQPCIDCIFIPLLAYDKKGNRVGYGKGYYDKFLSNFPLSKKIGLSFFNPINKITDISDWDLTLDYIITPNYFSAFPMDEK</sequence>
<dbReference type="EC" id="6.3.3.2" evidence="5"/>
<accession>A0A2S8AFM9</accession>
<evidence type="ECO:0000256" key="4">
    <source>
        <dbReference type="PIRSR" id="PIRSR006806-1"/>
    </source>
</evidence>
<dbReference type="PIRSF" id="PIRSF006806">
    <property type="entry name" value="FTHF_cligase"/>
    <property type="match status" value="1"/>
</dbReference>
<keyword evidence="5" id="KW-0460">Magnesium</keyword>
<proteinExistence type="inferred from homology"/>
<evidence type="ECO:0000256" key="2">
    <source>
        <dbReference type="ARBA" id="ARBA00022741"/>
    </source>
</evidence>
<comment type="caution">
    <text evidence="6">The sequence shown here is derived from an EMBL/GenBank/DDBJ whole genome shotgun (WGS) entry which is preliminary data.</text>
</comment>
<evidence type="ECO:0000313" key="7">
    <source>
        <dbReference type="Proteomes" id="UP000238042"/>
    </source>
</evidence>
<keyword evidence="3 4" id="KW-0067">ATP-binding</keyword>
<dbReference type="InterPro" id="IPR037171">
    <property type="entry name" value="NagB/RpiA_transferase-like"/>
</dbReference>
<feature type="binding site" evidence="4">
    <location>
        <position position="58"/>
    </location>
    <ligand>
        <name>substrate</name>
    </ligand>
</feature>
<dbReference type="SUPFAM" id="SSF100950">
    <property type="entry name" value="NagB/RpiA/CoA transferase-like"/>
    <property type="match status" value="1"/>
</dbReference>
<dbReference type="GO" id="GO:0005524">
    <property type="term" value="F:ATP binding"/>
    <property type="evidence" value="ECO:0007669"/>
    <property type="project" value="UniProtKB-KW"/>
</dbReference>
<keyword evidence="6" id="KW-0436">Ligase</keyword>
<dbReference type="GO" id="GO:0030272">
    <property type="term" value="F:5-formyltetrahydrofolate cyclo-ligase activity"/>
    <property type="evidence" value="ECO:0007669"/>
    <property type="project" value="UniProtKB-EC"/>
</dbReference>
<dbReference type="GO" id="GO:0009396">
    <property type="term" value="P:folic acid-containing compound biosynthetic process"/>
    <property type="evidence" value="ECO:0007669"/>
    <property type="project" value="TreeGrafter"/>
</dbReference>
<evidence type="ECO:0000256" key="3">
    <source>
        <dbReference type="ARBA" id="ARBA00022840"/>
    </source>
</evidence>